<name>A0A9X8QSC8_9ACTN</name>
<gene>
    <name evidence="2" type="ORF">SAMN05216268_10697</name>
</gene>
<dbReference type="Proteomes" id="UP000184388">
    <property type="component" value="Unassembled WGS sequence"/>
</dbReference>
<evidence type="ECO:0000313" key="2">
    <source>
        <dbReference type="EMBL" id="SHL75899.1"/>
    </source>
</evidence>
<organism evidence="2 3">
    <name type="scientific">Streptomyces yunnanensis</name>
    <dbReference type="NCBI Taxonomy" id="156453"/>
    <lineage>
        <taxon>Bacteria</taxon>
        <taxon>Bacillati</taxon>
        <taxon>Actinomycetota</taxon>
        <taxon>Actinomycetes</taxon>
        <taxon>Kitasatosporales</taxon>
        <taxon>Streptomycetaceae</taxon>
        <taxon>Streptomyces</taxon>
    </lineage>
</organism>
<proteinExistence type="predicted"/>
<dbReference type="EMBL" id="FRBK01000006">
    <property type="protein sequence ID" value="SHL75899.1"/>
    <property type="molecule type" value="Genomic_DNA"/>
</dbReference>
<keyword evidence="1" id="KW-0175">Coiled coil</keyword>
<reference evidence="3" key="1">
    <citation type="submission" date="2016-11" db="EMBL/GenBank/DDBJ databases">
        <authorList>
            <person name="Jaros S."/>
            <person name="Januszkiewicz K."/>
            <person name="Wedrychowicz H."/>
        </authorList>
    </citation>
    <scope>NUCLEOTIDE SEQUENCE [LARGE SCALE GENOMIC DNA]</scope>
    <source>
        <strain evidence="3">CGMCC 4.3555</strain>
    </source>
</reference>
<protein>
    <submittedName>
        <fullName evidence="2">Uncharacterized protein</fullName>
    </submittedName>
</protein>
<accession>A0A9X8QSC8</accession>
<comment type="caution">
    <text evidence="2">The sequence shown here is derived from an EMBL/GenBank/DDBJ whole genome shotgun (WGS) entry which is preliminary data.</text>
</comment>
<dbReference type="AlphaFoldDB" id="A0A9X8QSC8"/>
<evidence type="ECO:0000313" key="3">
    <source>
        <dbReference type="Proteomes" id="UP000184388"/>
    </source>
</evidence>
<evidence type="ECO:0000256" key="1">
    <source>
        <dbReference type="SAM" id="Coils"/>
    </source>
</evidence>
<feature type="coiled-coil region" evidence="1">
    <location>
        <begin position="23"/>
        <end position="50"/>
    </location>
</feature>
<sequence length="51" mass="6248">MYRMRWTWDDLQATPAYVRRYVLDFLGLIAEQEQEQNDRAQREANRAQRMG</sequence>